<dbReference type="PANTHER" id="PTHR43037">
    <property type="entry name" value="UNNAMED PRODUCT-RELATED"/>
    <property type="match status" value="1"/>
</dbReference>
<keyword evidence="1" id="KW-0732">Signal</keyword>
<dbReference type="EMBL" id="LYPA01000059">
    <property type="protein sequence ID" value="OBR65281.1"/>
    <property type="molecule type" value="Genomic_DNA"/>
</dbReference>
<dbReference type="Gene3D" id="3.40.50.1820">
    <property type="entry name" value="alpha/beta hydrolase"/>
    <property type="match status" value="1"/>
</dbReference>
<evidence type="ECO:0000313" key="4">
    <source>
        <dbReference type="EMBL" id="OBR65281.1"/>
    </source>
</evidence>
<organism evidence="4 5">
    <name type="scientific">Paenibacillus oryzae</name>
    <dbReference type="NCBI Taxonomy" id="1844972"/>
    <lineage>
        <taxon>Bacteria</taxon>
        <taxon>Bacillati</taxon>
        <taxon>Bacillota</taxon>
        <taxon>Bacilli</taxon>
        <taxon>Bacillales</taxon>
        <taxon>Paenibacillaceae</taxon>
        <taxon>Paenibacillus</taxon>
    </lineage>
</organism>
<proteinExistence type="predicted"/>
<protein>
    <recommendedName>
        <fullName evidence="6">Poly(3-hydroxybutyrate) depolymerase</fullName>
    </recommendedName>
</protein>
<evidence type="ECO:0000256" key="1">
    <source>
        <dbReference type="ARBA" id="ARBA00022729"/>
    </source>
</evidence>
<reference evidence="4 5" key="1">
    <citation type="submission" date="2016-05" db="EMBL/GenBank/DDBJ databases">
        <title>Paenibacillus oryzae. sp. nov., isolated from the rice root.</title>
        <authorList>
            <person name="Zhang J."/>
            <person name="Zhang X."/>
        </authorList>
    </citation>
    <scope>NUCLEOTIDE SEQUENCE [LARGE SCALE GENOMIC DNA]</scope>
    <source>
        <strain evidence="4 5">1DrF-4</strain>
    </source>
</reference>
<sequence length="497" mass="55851">MGETEKGIAGSVYIPPGTPNEANRDYLPEAIKGSDMVVNENGNNSLPYPKRLKEYTAVVDGETASTWYEYIPSSYDGTSKVPLVVSLHGGLMTGWGQAIYSSWTLVAEREGFIVLFPNASERRVWMVECEKKTLELFGKPNPEGFYLHTPPENPDENRDMKVIRTLIAHMGQKCSIDEHRIFIHGMSMGDIMASQLARHYGSLFAGAAGSAGLTWPEVIWDANGEPINGSGPLAVWQARMEHDSVPLHDNETGQFVERNREYWKRVNGCLELPEIRIEGENNFAFYKGKHADYVYHEIKNRDHGQTFDDAELVWDYLFSGVRRDDSGKPSGSEPHMERRGDKWAIALASGSDKAYVHNRLMSIGGPVFKHQKLKYHGLNGDSIVRGDYFMTPVSFVASLLEGTVHVSQEGRSTEIRLADGGSFQFAQGSIGCVAGNRVEAMFCEAVYRNGELYIPIEWIFQRHYNRHASSCGDVLYLTDHYAQLSRYMAELIRDEIL</sequence>
<keyword evidence="5" id="KW-1185">Reference proteome</keyword>
<evidence type="ECO:0000256" key="3">
    <source>
        <dbReference type="SAM" id="MobiDB-lite"/>
    </source>
</evidence>
<dbReference type="RefSeq" id="WP_068683473.1">
    <property type="nucleotide sequence ID" value="NZ_LYPA01000059.1"/>
</dbReference>
<gene>
    <name evidence="4" type="ORF">A7K91_20070</name>
</gene>
<evidence type="ECO:0008006" key="6">
    <source>
        <dbReference type="Google" id="ProtNLM"/>
    </source>
</evidence>
<dbReference type="PANTHER" id="PTHR43037:SF5">
    <property type="entry name" value="FERULOYL ESTERASE"/>
    <property type="match status" value="1"/>
</dbReference>
<dbReference type="InterPro" id="IPR050955">
    <property type="entry name" value="Plant_Biomass_Hydrol_Est"/>
</dbReference>
<comment type="caution">
    <text evidence="4">The sequence shown here is derived from an EMBL/GenBank/DDBJ whole genome shotgun (WGS) entry which is preliminary data.</text>
</comment>
<feature type="region of interest" description="Disordered" evidence="3">
    <location>
        <begin position="1"/>
        <end position="21"/>
    </location>
</feature>
<dbReference type="GO" id="GO:0016787">
    <property type="term" value="F:hydrolase activity"/>
    <property type="evidence" value="ECO:0007669"/>
    <property type="project" value="UniProtKB-KW"/>
</dbReference>
<accession>A0A1A5YHZ0</accession>
<name>A0A1A5YHZ0_9BACL</name>
<dbReference type="Proteomes" id="UP000092024">
    <property type="component" value="Unassembled WGS sequence"/>
</dbReference>
<evidence type="ECO:0000256" key="2">
    <source>
        <dbReference type="ARBA" id="ARBA00022801"/>
    </source>
</evidence>
<dbReference type="InterPro" id="IPR029058">
    <property type="entry name" value="AB_hydrolase_fold"/>
</dbReference>
<dbReference type="SUPFAM" id="SSF53474">
    <property type="entry name" value="alpha/beta-Hydrolases"/>
    <property type="match status" value="1"/>
</dbReference>
<dbReference type="STRING" id="1844972.A7K91_20070"/>
<keyword evidence="2" id="KW-0378">Hydrolase</keyword>
<evidence type="ECO:0000313" key="5">
    <source>
        <dbReference type="Proteomes" id="UP000092024"/>
    </source>
</evidence>
<dbReference type="AlphaFoldDB" id="A0A1A5YHZ0"/>